<evidence type="ECO:0000313" key="2">
    <source>
        <dbReference type="Proteomes" id="UP000215914"/>
    </source>
</evidence>
<reference evidence="1" key="2">
    <citation type="submission" date="2020-06" db="EMBL/GenBank/DDBJ databases">
        <title>Helianthus annuus Genome sequencing and assembly Release 2.</title>
        <authorList>
            <person name="Gouzy J."/>
            <person name="Langlade N."/>
            <person name="Munos S."/>
        </authorList>
    </citation>
    <scope>NUCLEOTIDE SEQUENCE</scope>
    <source>
        <tissue evidence="1">Leaves</tissue>
    </source>
</reference>
<name>A0A9K3EFH9_HELAN</name>
<keyword evidence="2" id="KW-1185">Reference proteome</keyword>
<dbReference type="EMBL" id="MNCJ02000328">
    <property type="protein sequence ID" value="KAF5772636.1"/>
    <property type="molecule type" value="Genomic_DNA"/>
</dbReference>
<gene>
    <name evidence="1" type="ORF">HanXRQr2_Chr13g0579501</name>
</gene>
<dbReference type="AlphaFoldDB" id="A0A9K3EFH9"/>
<protein>
    <submittedName>
        <fullName evidence="1">Uncharacterized protein</fullName>
    </submittedName>
</protein>
<proteinExistence type="predicted"/>
<comment type="caution">
    <text evidence="1">The sequence shown here is derived from an EMBL/GenBank/DDBJ whole genome shotgun (WGS) entry which is preliminary data.</text>
</comment>
<reference evidence="1" key="1">
    <citation type="journal article" date="2017" name="Nature">
        <title>The sunflower genome provides insights into oil metabolism, flowering and Asterid evolution.</title>
        <authorList>
            <person name="Badouin H."/>
            <person name="Gouzy J."/>
            <person name="Grassa C.J."/>
            <person name="Murat F."/>
            <person name="Staton S.E."/>
            <person name="Cottret L."/>
            <person name="Lelandais-Briere C."/>
            <person name="Owens G.L."/>
            <person name="Carrere S."/>
            <person name="Mayjonade B."/>
            <person name="Legrand L."/>
            <person name="Gill N."/>
            <person name="Kane N.C."/>
            <person name="Bowers J.E."/>
            <person name="Hubner S."/>
            <person name="Bellec A."/>
            <person name="Berard A."/>
            <person name="Berges H."/>
            <person name="Blanchet N."/>
            <person name="Boniface M.C."/>
            <person name="Brunel D."/>
            <person name="Catrice O."/>
            <person name="Chaidir N."/>
            <person name="Claudel C."/>
            <person name="Donnadieu C."/>
            <person name="Faraut T."/>
            <person name="Fievet G."/>
            <person name="Helmstetter N."/>
            <person name="King M."/>
            <person name="Knapp S.J."/>
            <person name="Lai Z."/>
            <person name="Le Paslier M.C."/>
            <person name="Lippi Y."/>
            <person name="Lorenzon L."/>
            <person name="Mandel J.R."/>
            <person name="Marage G."/>
            <person name="Marchand G."/>
            <person name="Marquand E."/>
            <person name="Bret-Mestries E."/>
            <person name="Morien E."/>
            <person name="Nambeesan S."/>
            <person name="Nguyen T."/>
            <person name="Pegot-Espagnet P."/>
            <person name="Pouilly N."/>
            <person name="Raftis F."/>
            <person name="Sallet E."/>
            <person name="Schiex T."/>
            <person name="Thomas J."/>
            <person name="Vandecasteele C."/>
            <person name="Vares D."/>
            <person name="Vear F."/>
            <person name="Vautrin S."/>
            <person name="Crespi M."/>
            <person name="Mangin B."/>
            <person name="Burke J.M."/>
            <person name="Salse J."/>
            <person name="Munos S."/>
            <person name="Vincourt P."/>
            <person name="Rieseberg L.H."/>
            <person name="Langlade N.B."/>
        </authorList>
    </citation>
    <scope>NUCLEOTIDE SEQUENCE</scope>
    <source>
        <tissue evidence="1">Leaves</tissue>
    </source>
</reference>
<evidence type="ECO:0000313" key="1">
    <source>
        <dbReference type="EMBL" id="KAF5772636.1"/>
    </source>
</evidence>
<organism evidence="1 2">
    <name type="scientific">Helianthus annuus</name>
    <name type="common">Common sunflower</name>
    <dbReference type="NCBI Taxonomy" id="4232"/>
    <lineage>
        <taxon>Eukaryota</taxon>
        <taxon>Viridiplantae</taxon>
        <taxon>Streptophyta</taxon>
        <taxon>Embryophyta</taxon>
        <taxon>Tracheophyta</taxon>
        <taxon>Spermatophyta</taxon>
        <taxon>Magnoliopsida</taxon>
        <taxon>eudicotyledons</taxon>
        <taxon>Gunneridae</taxon>
        <taxon>Pentapetalae</taxon>
        <taxon>asterids</taxon>
        <taxon>campanulids</taxon>
        <taxon>Asterales</taxon>
        <taxon>Asteraceae</taxon>
        <taxon>Asteroideae</taxon>
        <taxon>Heliantheae alliance</taxon>
        <taxon>Heliantheae</taxon>
        <taxon>Helianthus</taxon>
    </lineage>
</organism>
<dbReference type="Proteomes" id="UP000215914">
    <property type="component" value="Unassembled WGS sequence"/>
</dbReference>
<accession>A0A9K3EFH9</accession>
<dbReference type="Gramene" id="mRNA:HanXRQr2_Chr13g0579501">
    <property type="protein sequence ID" value="mRNA:HanXRQr2_Chr13g0579501"/>
    <property type="gene ID" value="HanXRQr2_Chr13g0579501"/>
</dbReference>
<sequence length="83" mass="9873">MVVQSMLVNTVRSTHVIVDKLVYEDEKAREWKGFDVPGREGKRRGGDFTLHVFPFKSFQIRSERFGEEKWRTDLPNRRFGEEN</sequence>